<dbReference type="Proteomes" id="UP000275267">
    <property type="component" value="Unassembled WGS sequence"/>
</dbReference>
<dbReference type="OrthoDB" id="679930at2759"/>
<dbReference type="PROSITE" id="PS51005">
    <property type="entry name" value="NAC"/>
    <property type="match status" value="1"/>
</dbReference>
<feature type="region of interest" description="Disordered" evidence="5">
    <location>
        <begin position="218"/>
        <end position="362"/>
    </location>
</feature>
<dbReference type="Gene3D" id="1.20.1280.50">
    <property type="match status" value="1"/>
</dbReference>
<keyword evidence="8" id="KW-1185">Reference proteome</keyword>
<dbReference type="InterPro" id="IPR001810">
    <property type="entry name" value="F-box_dom"/>
</dbReference>
<keyword evidence="2" id="KW-0238">DNA-binding</keyword>
<evidence type="ECO:0000313" key="7">
    <source>
        <dbReference type="EMBL" id="RLM85260.1"/>
    </source>
</evidence>
<dbReference type="SUPFAM" id="SSF81383">
    <property type="entry name" value="F-box domain"/>
    <property type="match status" value="1"/>
</dbReference>
<evidence type="ECO:0000256" key="4">
    <source>
        <dbReference type="ARBA" id="ARBA00023242"/>
    </source>
</evidence>
<dbReference type="Gene3D" id="2.170.150.80">
    <property type="entry name" value="NAC domain"/>
    <property type="match status" value="1"/>
</dbReference>
<keyword evidence="4" id="KW-0539">Nucleus</keyword>
<evidence type="ECO:0000256" key="5">
    <source>
        <dbReference type="SAM" id="MobiDB-lite"/>
    </source>
</evidence>
<dbReference type="InterPro" id="IPR036093">
    <property type="entry name" value="NAC_dom_sf"/>
</dbReference>
<dbReference type="Pfam" id="PF23635">
    <property type="entry name" value="Beta-prop_AT5G49610-like"/>
    <property type="match status" value="1"/>
</dbReference>
<proteinExistence type="predicted"/>
<organism evidence="7 8">
    <name type="scientific">Panicum miliaceum</name>
    <name type="common">Proso millet</name>
    <name type="synonym">Broomcorn millet</name>
    <dbReference type="NCBI Taxonomy" id="4540"/>
    <lineage>
        <taxon>Eukaryota</taxon>
        <taxon>Viridiplantae</taxon>
        <taxon>Streptophyta</taxon>
        <taxon>Embryophyta</taxon>
        <taxon>Tracheophyta</taxon>
        <taxon>Spermatophyta</taxon>
        <taxon>Magnoliopsida</taxon>
        <taxon>Liliopsida</taxon>
        <taxon>Poales</taxon>
        <taxon>Poaceae</taxon>
        <taxon>PACMAD clade</taxon>
        <taxon>Panicoideae</taxon>
        <taxon>Panicodae</taxon>
        <taxon>Paniceae</taxon>
        <taxon>Panicinae</taxon>
        <taxon>Panicum</taxon>
        <taxon>Panicum sect. Panicum</taxon>
    </lineage>
</organism>
<evidence type="ECO:0000256" key="1">
    <source>
        <dbReference type="ARBA" id="ARBA00023015"/>
    </source>
</evidence>
<gene>
    <name evidence="7" type="ORF">C2845_PM04G01300</name>
</gene>
<keyword evidence="3" id="KW-0804">Transcription</keyword>
<comment type="caution">
    <text evidence="7">The sequence shown here is derived from an EMBL/GenBank/DDBJ whole genome shotgun (WGS) entry which is preliminary data.</text>
</comment>
<dbReference type="InterPro" id="IPR036047">
    <property type="entry name" value="F-box-like_dom_sf"/>
</dbReference>
<protein>
    <recommendedName>
        <fullName evidence="6">NAC domain-containing protein</fullName>
    </recommendedName>
</protein>
<accession>A0A3L6QN70</accession>
<dbReference type="GO" id="GO:0006355">
    <property type="term" value="P:regulation of DNA-templated transcription"/>
    <property type="evidence" value="ECO:0007669"/>
    <property type="project" value="InterPro"/>
</dbReference>
<name>A0A3L6QN70_PANMI</name>
<evidence type="ECO:0000259" key="6">
    <source>
        <dbReference type="PROSITE" id="PS51005"/>
    </source>
</evidence>
<evidence type="ECO:0000256" key="2">
    <source>
        <dbReference type="ARBA" id="ARBA00023125"/>
    </source>
</evidence>
<feature type="domain" description="NAC" evidence="6">
    <location>
        <begin position="51"/>
        <end position="215"/>
    </location>
</feature>
<dbReference type="InterPro" id="IPR056594">
    <property type="entry name" value="AT5G49610-like_b-prop"/>
</dbReference>
<keyword evidence="1" id="KW-0805">Transcription regulation</keyword>
<reference evidence="8" key="1">
    <citation type="journal article" date="2019" name="Nat. Commun.">
        <title>The genome of broomcorn millet.</title>
        <authorList>
            <person name="Zou C."/>
            <person name="Miki D."/>
            <person name="Li D."/>
            <person name="Tang Q."/>
            <person name="Xiao L."/>
            <person name="Rajput S."/>
            <person name="Deng P."/>
            <person name="Jia W."/>
            <person name="Huang R."/>
            <person name="Zhang M."/>
            <person name="Sun Y."/>
            <person name="Hu J."/>
            <person name="Fu X."/>
            <person name="Schnable P.S."/>
            <person name="Li F."/>
            <person name="Zhang H."/>
            <person name="Feng B."/>
            <person name="Zhu X."/>
            <person name="Liu R."/>
            <person name="Schnable J.C."/>
            <person name="Zhu J.-K."/>
            <person name="Zhang H."/>
        </authorList>
    </citation>
    <scope>NUCLEOTIDE SEQUENCE [LARGE SCALE GENOMIC DNA]</scope>
</reference>
<dbReference type="SUPFAM" id="SSF101941">
    <property type="entry name" value="NAC domain"/>
    <property type="match status" value="1"/>
</dbReference>
<feature type="compositionally biased region" description="Basic and acidic residues" evidence="5">
    <location>
        <begin position="325"/>
        <end position="339"/>
    </location>
</feature>
<evidence type="ECO:0000313" key="8">
    <source>
        <dbReference type="Proteomes" id="UP000275267"/>
    </source>
</evidence>
<feature type="region of interest" description="Disordered" evidence="5">
    <location>
        <begin position="395"/>
        <end position="430"/>
    </location>
</feature>
<dbReference type="EMBL" id="PQIB02000011">
    <property type="protein sequence ID" value="RLM85260.1"/>
    <property type="molecule type" value="Genomic_DNA"/>
</dbReference>
<dbReference type="GO" id="GO:0003677">
    <property type="term" value="F:DNA binding"/>
    <property type="evidence" value="ECO:0007669"/>
    <property type="project" value="UniProtKB-KW"/>
</dbReference>
<dbReference type="Pfam" id="PF02365">
    <property type="entry name" value="NAM"/>
    <property type="match status" value="1"/>
</dbReference>
<dbReference type="PANTHER" id="PTHR32133:SF386">
    <property type="entry name" value="F-BOX DOMAIN-CONTAINING PROTEIN"/>
    <property type="match status" value="1"/>
</dbReference>
<evidence type="ECO:0000256" key="3">
    <source>
        <dbReference type="ARBA" id="ARBA00023163"/>
    </source>
</evidence>
<sequence>MERKPTRRHRPPINRRASPRLAACIPYRSPPASDSDDTMLLRPTKFPAPAPTSAFDSHPSDLVLVKYYLRPWVARGVRPAGAFVHAADLYAAEPSELARRYRAAVARDGERAWYFLSPLRTKSPRGRRKARTIAGGTGWWHGEAGPRPVLDPLDGRRKVGYRQSFSFMRRAADGAPVRTGWIMVELRLHDEDDGDGARGIGDQLEGLVLCKVYRSPRHPGHAEAPDGDDLEESCAAAAAPAPAGRLSNVAEDDGSSDSPVVTAAPPGGKRKADDDGEPSAATPRRHIRTADDETSGAAVVTVLGPKEKTADDENETSGATTAAAHGDEEEKKAADDKDSSASTPARKRAKTADDEGAGAASAPKRIAGAPATQQLHCLQCGFHLGALQALVSPAKSTSETETETGIGQADETQGGGRTGSDDTREFTLAPPAAVSNKIEPMAMAALMDELIEEVLLRLPASEPACLVRAALVCKRWCSTVSDAGFRRRFREFFHRAPPTIGVVYNAVDGDAYVARFRPCASSFPPRADRRGSGALDCRHGRVLLRGMPRVGKDLRLTYVSALGVWDPVTDEQWEVPLPHLYPNKFYERLVLCAAAATGTCDHLDCHGGPFLVVLMGIDYKHDMFVYTYSLEAAAWREPSSIHLGTALDRPCNMLGPRLVAGDAIYFFLADGHMILKYDLGGRHALSVIKPPLPSSLRDQGKVALVEAKDGGLRVANVEGYNLHVWSWRPAGGPNGVEQWVKDQVIKLGYGGIHCHR</sequence>
<dbReference type="AlphaFoldDB" id="A0A3L6QN70"/>
<dbReference type="InterPro" id="IPR003441">
    <property type="entry name" value="NAC-dom"/>
</dbReference>
<dbReference type="PANTHER" id="PTHR32133">
    <property type="entry name" value="OS07G0120400 PROTEIN"/>
    <property type="match status" value="1"/>
</dbReference>
<dbReference type="Pfam" id="PF00646">
    <property type="entry name" value="F-box"/>
    <property type="match status" value="1"/>
</dbReference>